<keyword evidence="2" id="KW-1133">Transmembrane helix</keyword>
<proteinExistence type="predicted"/>
<evidence type="ECO:0000313" key="3">
    <source>
        <dbReference type="EMBL" id="QDH12952.1"/>
    </source>
</evidence>
<dbReference type="RefSeq" id="WP_141442594.1">
    <property type="nucleotide sequence ID" value="NZ_CP038231.1"/>
</dbReference>
<dbReference type="EMBL" id="CP038231">
    <property type="protein sequence ID" value="QDH12952.1"/>
    <property type="molecule type" value="Genomic_DNA"/>
</dbReference>
<keyword evidence="2" id="KW-0812">Transmembrane</keyword>
<evidence type="ECO:0000256" key="2">
    <source>
        <dbReference type="SAM" id="Phobius"/>
    </source>
</evidence>
<sequence>MGSTTPKKGRHTSPQALFGMGLALAIATVVGLGLGGCASGGLENLAPLQRQELASAQGAFGAQKPFTAPFRQEGPGQGQVASGKMTYAPGHLRLDYTSPAGQVLLADEGRILLIGADGSRTRMGLGRSPLGRVLAQPVDFTRGTQVTNITTNPGWLQISLADALHPSDGLVTLGFKRTPGKGGLDFTSLEAVDGRSHDLRVELGPKTPFAPGTAPAPALFESP</sequence>
<feature type="transmembrane region" description="Helical" evidence="2">
    <location>
        <begin position="16"/>
        <end position="35"/>
    </location>
</feature>
<keyword evidence="2" id="KW-0472">Membrane</keyword>
<dbReference type="Proteomes" id="UP000318709">
    <property type="component" value="Chromosome"/>
</dbReference>
<dbReference type="KEGG" id="swf:E3E12_00635"/>
<dbReference type="OrthoDB" id="7260676at2"/>
<dbReference type="AlphaFoldDB" id="A0A4Y6U6I0"/>
<accession>A0A4Y6U6I0</accession>
<feature type="region of interest" description="Disordered" evidence="1">
    <location>
        <begin position="204"/>
        <end position="223"/>
    </location>
</feature>
<evidence type="ECO:0008006" key="5">
    <source>
        <dbReference type="Google" id="ProtNLM"/>
    </source>
</evidence>
<evidence type="ECO:0000313" key="4">
    <source>
        <dbReference type="Proteomes" id="UP000318709"/>
    </source>
</evidence>
<keyword evidence="4" id="KW-1185">Reference proteome</keyword>
<organism evidence="3 4">
    <name type="scientific">Formicincola oecophyllae</name>
    <dbReference type="NCBI Taxonomy" id="2558361"/>
    <lineage>
        <taxon>Bacteria</taxon>
        <taxon>Pseudomonadati</taxon>
        <taxon>Pseudomonadota</taxon>
        <taxon>Alphaproteobacteria</taxon>
        <taxon>Acetobacterales</taxon>
        <taxon>Acetobacteraceae</taxon>
        <taxon>Formicincola</taxon>
    </lineage>
</organism>
<evidence type="ECO:0000256" key="1">
    <source>
        <dbReference type="SAM" id="MobiDB-lite"/>
    </source>
</evidence>
<gene>
    <name evidence="3" type="ORF">E3E12_00635</name>
</gene>
<name>A0A4Y6U6I0_9PROT</name>
<reference evidence="3 4" key="1">
    <citation type="submission" date="2019-03" db="EMBL/GenBank/DDBJ databases">
        <title>The complete genome sequence of Swingsia_sp. F3b2 LMG30590(T).</title>
        <authorList>
            <person name="Chua K.-O."/>
            <person name="Chan K.-G."/>
            <person name="See-Too W.-S."/>
        </authorList>
    </citation>
    <scope>NUCLEOTIDE SEQUENCE [LARGE SCALE GENOMIC DNA]</scope>
    <source>
        <strain evidence="3 4">F3b2</strain>
    </source>
</reference>
<protein>
    <recommendedName>
        <fullName evidence="5">Outer membrane lipoprotein carrier protein LolA</fullName>
    </recommendedName>
</protein>